<accession>A0A9W9ZJU0</accession>
<organism evidence="1 2">
    <name type="scientific">Desmophyllum pertusum</name>
    <dbReference type="NCBI Taxonomy" id="174260"/>
    <lineage>
        <taxon>Eukaryota</taxon>
        <taxon>Metazoa</taxon>
        <taxon>Cnidaria</taxon>
        <taxon>Anthozoa</taxon>
        <taxon>Hexacorallia</taxon>
        <taxon>Scleractinia</taxon>
        <taxon>Caryophylliina</taxon>
        <taxon>Caryophylliidae</taxon>
        <taxon>Desmophyllum</taxon>
    </lineage>
</organism>
<sequence length="116" mass="13786">MLFALAGKWQLTNGKLEESFANKWPSNTLDRRKCTTNKFLNDFTADGQLARDWKRLNRTSLLHNNSFWTNPPTMEQLTKDWKRSYLYHDNRFKDETRSINVDINKQSKALLSNKLF</sequence>
<dbReference type="Proteomes" id="UP001163046">
    <property type="component" value="Unassembled WGS sequence"/>
</dbReference>
<reference evidence="1" key="1">
    <citation type="submission" date="2023-01" db="EMBL/GenBank/DDBJ databases">
        <title>Genome assembly of the deep-sea coral Lophelia pertusa.</title>
        <authorList>
            <person name="Herrera S."/>
            <person name="Cordes E."/>
        </authorList>
    </citation>
    <scope>NUCLEOTIDE SEQUENCE</scope>
    <source>
        <strain evidence="1">USNM1676648</strain>
        <tissue evidence="1">Polyp</tissue>
    </source>
</reference>
<protein>
    <submittedName>
        <fullName evidence="1">Uncharacterized protein</fullName>
    </submittedName>
</protein>
<name>A0A9W9ZJU0_9CNID</name>
<evidence type="ECO:0000313" key="1">
    <source>
        <dbReference type="EMBL" id="KAJ7382660.1"/>
    </source>
</evidence>
<proteinExistence type="predicted"/>
<keyword evidence="2" id="KW-1185">Reference proteome</keyword>
<evidence type="ECO:0000313" key="2">
    <source>
        <dbReference type="Proteomes" id="UP001163046"/>
    </source>
</evidence>
<dbReference type="AlphaFoldDB" id="A0A9W9ZJU0"/>
<dbReference type="EMBL" id="MU825918">
    <property type="protein sequence ID" value="KAJ7382660.1"/>
    <property type="molecule type" value="Genomic_DNA"/>
</dbReference>
<comment type="caution">
    <text evidence="1">The sequence shown here is derived from an EMBL/GenBank/DDBJ whole genome shotgun (WGS) entry which is preliminary data.</text>
</comment>
<gene>
    <name evidence="1" type="ORF">OS493_033716</name>
</gene>